<dbReference type="PANTHER" id="PTHR48098:SF1">
    <property type="entry name" value="DIACYLGLYCEROL ACYLTRANSFERASE_MYCOLYLTRANSFERASE AG85A"/>
    <property type="match status" value="1"/>
</dbReference>
<dbReference type="AlphaFoldDB" id="A0A4Y7WFN9"/>
<sequence>MALIHMTVHATTIGKQIGIQLIVPDHATPPYRTLYLFHGWSDNETAWLRNTNVEQLANQYNLVICMPDVGLSYYNDMTYGGNYYSFIQDELPTTMEKHFSLSRKSEHRYVAGLSMGGFGAFKLALNEPERFRAAASFSGALLIEELVTLQEKNQDTERKPYMQAIFGLEQNVTQTKNDLLYKLDQVDKQAIPLPLFQYCGTEDFLYPINQTFRQQAEMTSLPYQYIEGPGDHTWAYWNDCLTDWLKRLDDLELL</sequence>
<comment type="caution">
    <text evidence="1">The sequence shown here is derived from an EMBL/GenBank/DDBJ whole genome shotgun (WGS) entry which is preliminary data.</text>
</comment>
<evidence type="ECO:0000313" key="1">
    <source>
        <dbReference type="EMBL" id="TES46568.1"/>
    </source>
</evidence>
<dbReference type="PANTHER" id="PTHR48098">
    <property type="entry name" value="ENTEROCHELIN ESTERASE-RELATED"/>
    <property type="match status" value="1"/>
</dbReference>
<dbReference type="GO" id="GO:0016747">
    <property type="term" value="F:acyltransferase activity, transferring groups other than amino-acyl groups"/>
    <property type="evidence" value="ECO:0007669"/>
    <property type="project" value="TreeGrafter"/>
</dbReference>
<dbReference type="InterPro" id="IPR000801">
    <property type="entry name" value="Esterase-like"/>
</dbReference>
<dbReference type="Proteomes" id="UP000298210">
    <property type="component" value="Unassembled WGS sequence"/>
</dbReference>
<dbReference type="RefSeq" id="WP_124742807.1">
    <property type="nucleotide sequence ID" value="NZ_LDIM01000013.1"/>
</dbReference>
<accession>A0A4Y7WFN9</accession>
<name>A0A4Y7WFN9_9BACI</name>
<dbReference type="Gene3D" id="3.40.50.1820">
    <property type="entry name" value="alpha/beta hydrolase"/>
    <property type="match status" value="1"/>
</dbReference>
<dbReference type="EMBL" id="SNUX01000004">
    <property type="protein sequence ID" value="TES46568.1"/>
    <property type="molecule type" value="Genomic_DNA"/>
</dbReference>
<dbReference type="Pfam" id="PF00756">
    <property type="entry name" value="Esterase"/>
    <property type="match status" value="1"/>
</dbReference>
<gene>
    <name evidence="1" type="ORF">E2L03_17920</name>
</gene>
<dbReference type="InterPro" id="IPR029058">
    <property type="entry name" value="AB_hydrolase_fold"/>
</dbReference>
<organism evidence="1 2">
    <name type="scientific">Shouchella lehensis</name>
    <dbReference type="NCBI Taxonomy" id="300825"/>
    <lineage>
        <taxon>Bacteria</taxon>
        <taxon>Bacillati</taxon>
        <taxon>Bacillota</taxon>
        <taxon>Bacilli</taxon>
        <taxon>Bacillales</taxon>
        <taxon>Bacillaceae</taxon>
        <taxon>Shouchella</taxon>
    </lineage>
</organism>
<dbReference type="SUPFAM" id="SSF53474">
    <property type="entry name" value="alpha/beta-Hydrolases"/>
    <property type="match status" value="1"/>
</dbReference>
<proteinExistence type="predicted"/>
<evidence type="ECO:0000313" key="2">
    <source>
        <dbReference type="Proteomes" id="UP000298210"/>
    </source>
</evidence>
<reference evidence="1 2" key="1">
    <citation type="submission" date="2019-03" db="EMBL/GenBank/DDBJ databases">
        <authorList>
            <person name="Liu G."/>
        </authorList>
    </citation>
    <scope>NUCLEOTIDE SEQUENCE [LARGE SCALE GENOMIC DNA]</scope>
    <source>
        <strain evidence="1 2">DSM 19099</strain>
    </source>
</reference>
<dbReference type="InterPro" id="IPR050583">
    <property type="entry name" value="Mycobacterial_A85_antigen"/>
</dbReference>
<protein>
    <submittedName>
        <fullName evidence="1">Esterase family protein</fullName>
    </submittedName>
</protein>